<dbReference type="EMBL" id="JAJSOF020000036">
    <property type="protein sequence ID" value="KAJ4429148.1"/>
    <property type="molecule type" value="Genomic_DNA"/>
</dbReference>
<comment type="caution">
    <text evidence="2">The sequence shown here is derived from an EMBL/GenBank/DDBJ whole genome shotgun (WGS) entry which is preliminary data.</text>
</comment>
<evidence type="ECO:0000313" key="3">
    <source>
        <dbReference type="Proteomes" id="UP001148838"/>
    </source>
</evidence>
<dbReference type="PANTHER" id="PTHR46599">
    <property type="entry name" value="PIGGYBAC TRANSPOSABLE ELEMENT-DERIVED PROTEIN 4"/>
    <property type="match status" value="1"/>
</dbReference>
<keyword evidence="3" id="KW-1185">Reference proteome</keyword>
<sequence>EICRIEKFLHFANNEDYDPETHPHLKLNEVWPIFRNLEDKYTPDRDVAIEESLLIYKGRLVWRDKNITLRLKDKKDVVLLRTIHSAEMVVIKDDLKPKMEVDYNNSMGGVDKVDQHLAAYPVPRNSGKRYYKNIFFHLLELALRNSFVLYTISEGRKTPLDYRMVIIRKIFEK</sequence>
<gene>
    <name evidence="2" type="ORF">ANN_26151</name>
</gene>
<reference evidence="2 3" key="1">
    <citation type="journal article" date="2022" name="Allergy">
        <title>Genome assembly and annotation of Periplaneta americana reveal a comprehensive cockroach allergen profile.</title>
        <authorList>
            <person name="Wang L."/>
            <person name="Xiong Q."/>
            <person name="Saelim N."/>
            <person name="Wang L."/>
            <person name="Nong W."/>
            <person name="Wan A.T."/>
            <person name="Shi M."/>
            <person name="Liu X."/>
            <person name="Cao Q."/>
            <person name="Hui J.H.L."/>
            <person name="Sookrung N."/>
            <person name="Leung T.F."/>
            <person name="Tungtrongchitr A."/>
            <person name="Tsui S.K.W."/>
        </authorList>
    </citation>
    <scope>NUCLEOTIDE SEQUENCE [LARGE SCALE GENOMIC DNA]</scope>
    <source>
        <strain evidence="2">PWHHKU_190912</strain>
    </source>
</reference>
<protein>
    <recommendedName>
        <fullName evidence="1">PiggyBac transposable element-derived protein domain-containing protein</fullName>
    </recommendedName>
</protein>
<proteinExistence type="predicted"/>
<name>A0ABQ8S542_PERAM</name>
<organism evidence="2 3">
    <name type="scientific">Periplaneta americana</name>
    <name type="common">American cockroach</name>
    <name type="synonym">Blatta americana</name>
    <dbReference type="NCBI Taxonomy" id="6978"/>
    <lineage>
        <taxon>Eukaryota</taxon>
        <taxon>Metazoa</taxon>
        <taxon>Ecdysozoa</taxon>
        <taxon>Arthropoda</taxon>
        <taxon>Hexapoda</taxon>
        <taxon>Insecta</taxon>
        <taxon>Pterygota</taxon>
        <taxon>Neoptera</taxon>
        <taxon>Polyneoptera</taxon>
        <taxon>Dictyoptera</taxon>
        <taxon>Blattodea</taxon>
        <taxon>Blattoidea</taxon>
        <taxon>Blattidae</taxon>
        <taxon>Blattinae</taxon>
        <taxon>Periplaneta</taxon>
    </lineage>
</organism>
<dbReference type="PANTHER" id="PTHR46599:SF3">
    <property type="entry name" value="PIGGYBAC TRANSPOSABLE ELEMENT-DERIVED PROTEIN 4"/>
    <property type="match status" value="1"/>
</dbReference>
<feature type="non-terminal residue" evidence="2">
    <location>
        <position position="1"/>
    </location>
</feature>
<evidence type="ECO:0000313" key="2">
    <source>
        <dbReference type="EMBL" id="KAJ4429148.1"/>
    </source>
</evidence>
<feature type="domain" description="PiggyBac transposable element-derived protein" evidence="1">
    <location>
        <begin position="65"/>
        <end position="147"/>
    </location>
</feature>
<dbReference type="InterPro" id="IPR029526">
    <property type="entry name" value="PGBD"/>
</dbReference>
<dbReference type="Proteomes" id="UP001148838">
    <property type="component" value="Unassembled WGS sequence"/>
</dbReference>
<dbReference type="Pfam" id="PF13843">
    <property type="entry name" value="DDE_Tnp_1_7"/>
    <property type="match status" value="1"/>
</dbReference>
<evidence type="ECO:0000259" key="1">
    <source>
        <dbReference type="Pfam" id="PF13843"/>
    </source>
</evidence>
<accession>A0ABQ8S542</accession>